<dbReference type="InterPro" id="IPR001806">
    <property type="entry name" value="Small_GTPase"/>
</dbReference>
<dbReference type="SMART" id="SM00174">
    <property type="entry name" value="RHO"/>
    <property type="match status" value="1"/>
</dbReference>
<dbReference type="InterPro" id="IPR005225">
    <property type="entry name" value="Small_GTP-bd"/>
</dbReference>
<dbReference type="PROSITE" id="PS51421">
    <property type="entry name" value="RAS"/>
    <property type="match status" value="1"/>
</dbReference>
<dbReference type="FunFam" id="3.40.50.300:FF:000808">
    <property type="entry name" value="Small GTP-binding protein, putative"/>
    <property type="match status" value="1"/>
</dbReference>
<dbReference type="AlphaFoldDB" id="A0A4P9Y8E1"/>
<name>A0A4P9Y8E1_9FUNG</name>
<dbReference type="OrthoDB" id="26525at2759"/>
<dbReference type="SMART" id="SM00173">
    <property type="entry name" value="RAS"/>
    <property type="match status" value="1"/>
</dbReference>
<reference evidence="3" key="1">
    <citation type="journal article" date="2018" name="Nat. Microbiol.">
        <title>Leveraging single-cell genomics to expand the fungal tree of life.</title>
        <authorList>
            <person name="Ahrendt S.R."/>
            <person name="Quandt C.A."/>
            <person name="Ciobanu D."/>
            <person name="Clum A."/>
            <person name="Salamov A."/>
            <person name="Andreopoulos B."/>
            <person name="Cheng J.F."/>
            <person name="Woyke T."/>
            <person name="Pelin A."/>
            <person name="Henrissat B."/>
            <person name="Reynolds N.K."/>
            <person name="Benny G.L."/>
            <person name="Smith M.E."/>
            <person name="James T.Y."/>
            <person name="Grigoriev I.V."/>
        </authorList>
    </citation>
    <scope>NUCLEOTIDE SEQUENCE [LARGE SCALE GENOMIC DNA]</scope>
</reference>
<dbReference type="EMBL" id="KZ987737">
    <property type="protein sequence ID" value="RKP15368.1"/>
    <property type="molecule type" value="Genomic_DNA"/>
</dbReference>
<dbReference type="NCBIfam" id="TIGR00231">
    <property type="entry name" value="small_GTP"/>
    <property type="match status" value="1"/>
</dbReference>
<dbReference type="PANTHER" id="PTHR47978">
    <property type="match status" value="1"/>
</dbReference>
<dbReference type="Gene3D" id="3.40.50.300">
    <property type="entry name" value="P-loop containing nucleotide triphosphate hydrolases"/>
    <property type="match status" value="1"/>
</dbReference>
<evidence type="ECO:0000313" key="2">
    <source>
        <dbReference type="EMBL" id="RKP15368.1"/>
    </source>
</evidence>
<dbReference type="SUPFAM" id="SSF52540">
    <property type="entry name" value="P-loop containing nucleoside triphosphate hydrolases"/>
    <property type="match status" value="1"/>
</dbReference>
<proteinExistence type="predicted"/>
<dbReference type="Proteomes" id="UP000267251">
    <property type="component" value="Unassembled WGS sequence"/>
</dbReference>
<evidence type="ECO:0000313" key="3">
    <source>
        <dbReference type="Proteomes" id="UP000267251"/>
    </source>
</evidence>
<dbReference type="GO" id="GO:0003924">
    <property type="term" value="F:GTPase activity"/>
    <property type="evidence" value="ECO:0007669"/>
    <property type="project" value="InterPro"/>
</dbReference>
<protein>
    <submittedName>
        <fullName evidence="2">P-loop containing nucleoside triphosphate hydrolase protein</fullName>
    </submittedName>
</protein>
<dbReference type="PROSITE" id="PS51419">
    <property type="entry name" value="RAB"/>
    <property type="match status" value="1"/>
</dbReference>
<dbReference type="Pfam" id="PF00071">
    <property type="entry name" value="Ras"/>
    <property type="match status" value="1"/>
</dbReference>
<dbReference type="PROSITE" id="PS51417">
    <property type="entry name" value="ARF"/>
    <property type="match status" value="1"/>
</dbReference>
<dbReference type="PRINTS" id="PR00449">
    <property type="entry name" value="RASTRNSFRMNG"/>
</dbReference>
<organism evidence="2 3">
    <name type="scientific">Piptocephalis cylindrospora</name>
    <dbReference type="NCBI Taxonomy" id="1907219"/>
    <lineage>
        <taxon>Eukaryota</taxon>
        <taxon>Fungi</taxon>
        <taxon>Fungi incertae sedis</taxon>
        <taxon>Zoopagomycota</taxon>
        <taxon>Zoopagomycotina</taxon>
        <taxon>Zoopagomycetes</taxon>
        <taxon>Zoopagales</taxon>
        <taxon>Piptocephalidaceae</taxon>
        <taxon>Piptocephalis</taxon>
    </lineage>
</organism>
<sequence>MSHLEAKVVVLGSQGVGKTSLVVRYIQKAFSSHSSSTIGASFMTKKITVDNTKVRLQIWDTAGQERFRSMAPIYYRGANAAIIVYDITSEESFQEMHLWIEELQRNMSEDLVLAVVGSKLDLAPNSRAISFSRVESYIKDRFGPKALTDGSVAVCAEVSSKDDLGVEDIFHHVTQQLVDRR</sequence>
<feature type="non-terminal residue" evidence="2">
    <location>
        <position position="181"/>
    </location>
</feature>
<gene>
    <name evidence="2" type="ORF">BJ684DRAFT_2278</name>
</gene>
<keyword evidence="3" id="KW-1185">Reference proteome</keyword>
<accession>A0A4P9Y8E1</accession>
<dbReference type="GO" id="GO:0005525">
    <property type="term" value="F:GTP binding"/>
    <property type="evidence" value="ECO:0007669"/>
    <property type="project" value="InterPro"/>
</dbReference>
<evidence type="ECO:0000256" key="1">
    <source>
        <dbReference type="ARBA" id="ARBA00022741"/>
    </source>
</evidence>
<keyword evidence="1" id="KW-0547">Nucleotide-binding</keyword>
<dbReference type="InterPro" id="IPR027417">
    <property type="entry name" value="P-loop_NTPase"/>
</dbReference>
<keyword evidence="2" id="KW-0378">Hydrolase</keyword>
<dbReference type="SMART" id="SM00175">
    <property type="entry name" value="RAB"/>
    <property type="match status" value="1"/>
</dbReference>